<dbReference type="GO" id="GO:0043565">
    <property type="term" value="F:sequence-specific DNA binding"/>
    <property type="evidence" value="ECO:0007669"/>
    <property type="project" value="InterPro"/>
</dbReference>
<evidence type="ECO:0000259" key="3">
    <source>
        <dbReference type="PROSITE" id="PS01124"/>
    </source>
</evidence>
<keyword evidence="1" id="KW-0805">Transcription regulation</keyword>
<reference evidence="4 5" key="1">
    <citation type="submission" date="2014-05" db="EMBL/GenBank/DDBJ databases">
        <title>ATOL: Assembling a taxonomically balanced genome-scale reconstruction of the evolutionary history of the Enterobacteriaceae.</title>
        <authorList>
            <person name="Plunkett G.III."/>
            <person name="Neeno-Eckwall E.C."/>
            <person name="Glasner J.D."/>
            <person name="Perna N.T."/>
        </authorList>
    </citation>
    <scope>NUCLEOTIDE SEQUENCE [LARGE SCALE GENOMIC DNA]</scope>
    <source>
        <strain evidence="4 5">ATCC 33852</strain>
    </source>
</reference>
<dbReference type="GO" id="GO:0003700">
    <property type="term" value="F:DNA-binding transcription factor activity"/>
    <property type="evidence" value="ECO:0007669"/>
    <property type="project" value="InterPro"/>
</dbReference>
<evidence type="ECO:0000313" key="4">
    <source>
        <dbReference type="EMBL" id="KFC81701.1"/>
    </source>
</evidence>
<gene>
    <name evidence="4" type="ORF">GEAM_1684</name>
</gene>
<dbReference type="InterPro" id="IPR052158">
    <property type="entry name" value="INH-QAR"/>
</dbReference>
<accession>A0A085GDA6</accession>
<name>A0A085GDA6_EWIA3</name>
<feature type="domain" description="HTH araC/xylS-type" evidence="3">
    <location>
        <begin position="215"/>
        <end position="313"/>
    </location>
</feature>
<keyword evidence="5" id="KW-1185">Reference proteome</keyword>
<dbReference type="Gene3D" id="1.10.10.60">
    <property type="entry name" value="Homeodomain-like"/>
    <property type="match status" value="1"/>
</dbReference>
<dbReference type="OrthoDB" id="6057514at2"/>
<dbReference type="InterPro" id="IPR029062">
    <property type="entry name" value="Class_I_gatase-like"/>
</dbReference>
<protein>
    <submittedName>
        <fullName evidence="4">AraC family transcriptional regulator</fullName>
    </submittedName>
</protein>
<dbReference type="RefSeq" id="WP_034790486.1">
    <property type="nucleotide sequence ID" value="NZ_JMPJ01000047.1"/>
</dbReference>
<dbReference type="AlphaFoldDB" id="A0A085GDA6"/>
<sequence length="328" mass="36011">MALRIGLVIFPGFQMLDLAALSVFEIANLEMAMRGHEQPFYQFDIVSSQGGLIASSAGVKIDSQPIEQLEFDTLMVGGSTDIPQVGPLLISQIQQAALATRRVSSICSGAFVLADAGLLDGHSATTHWGQAAALQQRFPKVRVDQDKIYINEGQIWTSAGMTACIDLALAMVKQDLGADIVKSVARKLVVYHRRIGGQSQFSTVAEMEPDSDRVRKALEFAKENLCEPLNVEQLAEHVHWSPRHFSRAFQHQTGHSPAKAVEKLRIEAAKSMIEAGHSSIAQIALKTGFGDEERMRRAFLRTLGQPPQALLREIRSRQPFVEQASVAE</sequence>
<dbReference type="PROSITE" id="PS01124">
    <property type="entry name" value="HTH_ARAC_FAMILY_2"/>
    <property type="match status" value="1"/>
</dbReference>
<dbReference type="PANTHER" id="PTHR43130">
    <property type="entry name" value="ARAC-FAMILY TRANSCRIPTIONAL REGULATOR"/>
    <property type="match status" value="1"/>
</dbReference>
<proteinExistence type="predicted"/>
<dbReference type="Proteomes" id="UP000028640">
    <property type="component" value="Unassembled WGS sequence"/>
</dbReference>
<dbReference type="EMBL" id="JMPJ01000047">
    <property type="protein sequence ID" value="KFC81701.1"/>
    <property type="molecule type" value="Genomic_DNA"/>
</dbReference>
<organism evidence="4 5">
    <name type="scientific">Ewingella americana (strain ATCC 33852 / DSM 4580 / CCUG 14506 / JCM 5911 / LMG 7869 / NCTC 12157 / CDC 1468-78)</name>
    <dbReference type="NCBI Taxonomy" id="910964"/>
    <lineage>
        <taxon>Bacteria</taxon>
        <taxon>Pseudomonadati</taxon>
        <taxon>Pseudomonadota</taxon>
        <taxon>Gammaproteobacteria</taxon>
        <taxon>Enterobacterales</taxon>
        <taxon>Yersiniaceae</taxon>
        <taxon>Ewingella</taxon>
    </lineage>
</organism>
<dbReference type="SUPFAM" id="SSF46689">
    <property type="entry name" value="Homeodomain-like"/>
    <property type="match status" value="2"/>
</dbReference>
<dbReference type="Pfam" id="PF12833">
    <property type="entry name" value="HTH_18"/>
    <property type="match status" value="1"/>
</dbReference>
<dbReference type="GeneID" id="78380032"/>
<dbReference type="Pfam" id="PF01965">
    <property type="entry name" value="DJ-1_PfpI"/>
    <property type="match status" value="1"/>
</dbReference>
<dbReference type="SUPFAM" id="SSF52317">
    <property type="entry name" value="Class I glutamine amidotransferase-like"/>
    <property type="match status" value="1"/>
</dbReference>
<evidence type="ECO:0000256" key="2">
    <source>
        <dbReference type="ARBA" id="ARBA00023163"/>
    </source>
</evidence>
<dbReference type="Gene3D" id="3.40.50.880">
    <property type="match status" value="1"/>
</dbReference>
<evidence type="ECO:0000256" key="1">
    <source>
        <dbReference type="ARBA" id="ARBA00023015"/>
    </source>
</evidence>
<dbReference type="STRING" id="910964.GEAM_1684"/>
<dbReference type="eggNOG" id="COG4977">
    <property type="taxonomic scope" value="Bacteria"/>
</dbReference>
<dbReference type="CDD" id="cd03137">
    <property type="entry name" value="GATase1_AraC_1"/>
    <property type="match status" value="1"/>
</dbReference>
<dbReference type="InterPro" id="IPR009057">
    <property type="entry name" value="Homeodomain-like_sf"/>
</dbReference>
<dbReference type="SMART" id="SM00342">
    <property type="entry name" value="HTH_ARAC"/>
    <property type="match status" value="1"/>
</dbReference>
<evidence type="ECO:0000313" key="5">
    <source>
        <dbReference type="Proteomes" id="UP000028640"/>
    </source>
</evidence>
<keyword evidence="2" id="KW-0804">Transcription</keyword>
<dbReference type="InterPro" id="IPR018060">
    <property type="entry name" value="HTH_AraC"/>
</dbReference>
<dbReference type="InterPro" id="IPR002818">
    <property type="entry name" value="DJ-1/PfpI"/>
</dbReference>
<dbReference type="PANTHER" id="PTHR43130:SF3">
    <property type="entry name" value="HTH-TYPE TRANSCRIPTIONAL REGULATOR RV1931C"/>
    <property type="match status" value="1"/>
</dbReference>
<comment type="caution">
    <text evidence="4">The sequence shown here is derived from an EMBL/GenBank/DDBJ whole genome shotgun (WGS) entry which is preliminary data.</text>
</comment>